<accession>A7ST67</accession>
<organism evidence="2 3">
    <name type="scientific">Nematostella vectensis</name>
    <name type="common">Starlet sea anemone</name>
    <dbReference type="NCBI Taxonomy" id="45351"/>
    <lineage>
        <taxon>Eukaryota</taxon>
        <taxon>Metazoa</taxon>
        <taxon>Cnidaria</taxon>
        <taxon>Anthozoa</taxon>
        <taxon>Hexacorallia</taxon>
        <taxon>Actiniaria</taxon>
        <taxon>Edwardsiidae</taxon>
        <taxon>Nematostella</taxon>
    </lineage>
</organism>
<dbReference type="AlphaFoldDB" id="A7ST67"/>
<gene>
    <name evidence="2" type="ORF">NEMVEDRAFT_v1g217116</name>
</gene>
<dbReference type="PhylomeDB" id="A7ST67"/>
<proteinExistence type="predicted"/>
<dbReference type="HOGENOM" id="CLU_1436021_0_0_1"/>
<dbReference type="EMBL" id="DS469790">
    <property type="protein sequence ID" value="EDO33097.1"/>
    <property type="molecule type" value="Genomic_DNA"/>
</dbReference>
<evidence type="ECO:0000313" key="2">
    <source>
        <dbReference type="EMBL" id="EDO33097.1"/>
    </source>
</evidence>
<evidence type="ECO:0000313" key="3">
    <source>
        <dbReference type="Proteomes" id="UP000001593"/>
    </source>
</evidence>
<sequence length="189" mass="20939">MAENCDIPSTKDSNHQRRNEGGPAVMFEGDMVATLKKDIFLSNNANMLSSKLQQAGYAVRQALGDADVLIVSTAIEKAKTETTVLIGDDTDLLILLIEHTEMDAKDLYFRPEPRPSLAMAVKGIAARRLGIESYARETHCYPHRPPPSTPVIVRGHSLQLCNGLQLSKMLLQEKWARVRPVDRGKLSKC</sequence>
<reference evidence="2 3" key="1">
    <citation type="journal article" date="2007" name="Science">
        <title>Sea anemone genome reveals ancestral eumetazoan gene repertoire and genomic organization.</title>
        <authorList>
            <person name="Putnam N.H."/>
            <person name="Srivastava M."/>
            <person name="Hellsten U."/>
            <person name="Dirks B."/>
            <person name="Chapman J."/>
            <person name="Salamov A."/>
            <person name="Terry A."/>
            <person name="Shapiro H."/>
            <person name="Lindquist E."/>
            <person name="Kapitonov V.V."/>
            <person name="Jurka J."/>
            <person name="Genikhovich G."/>
            <person name="Grigoriev I.V."/>
            <person name="Lucas S.M."/>
            <person name="Steele R.E."/>
            <person name="Finnerty J.R."/>
            <person name="Technau U."/>
            <person name="Martindale M.Q."/>
            <person name="Rokhsar D.S."/>
        </authorList>
    </citation>
    <scope>NUCLEOTIDE SEQUENCE [LARGE SCALE GENOMIC DNA]</scope>
    <source>
        <strain evidence="3">CH2 X CH6</strain>
    </source>
</reference>
<protein>
    <submittedName>
        <fullName evidence="2">Uncharacterized protein</fullName>
    </submittedName>
</protein>
<name>A7ST67_NEMVE</name>
<dbReference type="InParanoid" id="A7ST67"/>
<keyword evidence="3" id="KW-1185">Reference proteome</keyword>
<dbReference type="Proteomes" id="UP000001593">
    <property type="component" value="Unassembled WGS sequence"/>
</dbReference>
<evidence type="ECO:0000256" key="1">
    <source>
        <dbReference type="SAM" id="MobiDB-lite"/>
    </source>
</evidence>
<feature type="region of interest" description="Disordered" evidence="1">
    <location>
        <begin position="1"/>
        <end position="23"/>
    </location>
</feature>